<feature type="domain" description="DUF11" evidence="3">
    <location>
        <begin position="1703"/>
        <end position="1815"/>
    </location>
</feature>
<feature type="compositionally biased region" description="Polar residues" evidence="1">
    <location>
        <begin position="4445"/>
        <end position="4456"/>
    </location>
</feature>
<evidence type="ECO:0000313" key="4">
    <source>
        <dbReference type="EMBL" id="MDX6191255.1"/>
    </source>
</evidence>
<dbReference type="Gene3D" id="2.60.40.3080">
    <property type="match status" value="1"/>
</dbReference>
<dbReference type="InterPro" id="IPR051172">
    <property type="entry name" value="Chlamydia_OmcB"/>
</dbReference>
<keyword evidence="2" id="KW-0472">Membrane</keyword>
<feature type="domain" description="DUF11" evidence="3">
    <location>
        <begin position="3548"/>
        <end position="3660"/>
    </location>
</feature>
<evidence type="ECO:0000313" key="5">
    <source>
        <dbReference type="Proteomes" id="UP001273350"/>
    </source>
</evidence>
<feature type="region of interest" description="Disordered" evidence="1">
    <location>
        <begin position="1933"/>
        <end position="1954"/>
    </location>
</feature>
<feature type="region of interest" description="Disordered" evidence="1">
    <location>
        <begin position="3119"/>
        <end position="3139"/>
    </location>
</feature>
<feature type="domain" description="DUF11" evidence="3">
    <location>
        <begin position="2225"/>
        <end position="2338"/>
    </location>
</feature>
<feature type="region of interest" description="Disordered" evidence="1">
    <location>
        <begin position="3648"/>
        <end position="3668"/>
    </location>
</feature>
<evidence type="ECO:0000256" key="1">
    <source>
        <dbReference type="SAM" id="MobiDB-lite"/>
    </source>
</evidence>
<dbReference type="InterPro" id="IPR001434">
    <property type="entry name" value="OmcB-like_DUF11"/>
</dbReference>
<feature type="region of interest" description="Disordered" evidence="1">
    <location>
        <begin position="3779"/>
        <end position="3799"/>
    </location>
</feature>
<feature type="domain" description="DUF11" evidence="3">
    <location>
        <begin position="3152"/>
        <end position="3267"/>
    </location>
</feature>
<feature type="region of interest" description="Disordered" evidence="1">
    <location>
        <begin position="2063"/>
        <end position="2083"/>
    </location>
</feature>
<dbReference type="InterPro" id="IPR047589">
    <property type="entry name" value="DUF11_rpt"/>
</dbReference>
<comment type="caution">
    <text evidence="4">The sequence shown here is derived from an EMBL/GenBank/DDBJ whole genome shotgun (WGS) entry which is preliminary data.</text>
</comment>
<feature type="region of interest" description="Disordered" evidence="1">
    <location>
        <begin position="3383"/>
        <end position="3403"/>
    </location>
</feature>
<feature type="domain" description="DUF11" evidence="3">
    <location>
        <begin position="2095"/>
        <end position="2207"/>
    </location>
</feature>
<feature type="domain" description="DUF11" evidence="3">
    <location>
        <begin position="3812"/>
        <end position="3925"/>
    </location>
</feature>
<dbReference type="NCBIfam" id="TIGR01451">
    <property type="entry name" value="B_ant_repeat"/>
    <property type="match status" value="24"/>
</dbReference>
<proteinExistence type="predicted"/>
<feature type="compositionally biased region" description="Polar residues" evidence="1">
    <location>
        <begin position="2194"/>
        <end position="2209"/>
    </location>
</feature>
<feature type="domain" description="DUF11" evidence="3">
    <location>
        <begin position="1438"/>
        <end position="1555"/>
    </location>
</feature>
<accession>A0ABU4RF74</accession>
<dbReference type="RefSeq" id="WP_230002867.1">
    <property type="nucleotide sequence ID" value="NZ_CP087134.1"/>
</dbReference>
<feature type="region of interest" description="Disordered" evidence="1">
    <location>
        <begin position="3251"/>
        <end position="3270"/>
    </location>
</feature>
<feature type="region of interest" description="Disordered" evidence="1">
    <location>
        <begin position="3912"/>
        <end position="3931"/>
    </location>
</feature>
<feature type="region of interest" description="Disordered" evidence="1">
    <location>
        <begin position="2194"/>
        <end position="2214"/>
    </location>
</feature>
<dbReference type="InterPro" id="IPR013783">
    <property type="entry name" value="Ig-like_fold"/>
</dbReference>
<evidence type="ECO:0000259" key="3">
    <source>
        <dbReference type="Pfam" id="PF01345"/>
    </source>
</evidence>
<dbReference type="Gene3D" id="2.60.40.1170">
    <property type="entry name" value="Mu homology domain, subdomain B"/>
    <property type="match status" value="8"/>
</dbReference>
<feature type="domain" description="DUF11" evidence="3">
    <location>
        <begin position="4076"/>
        <end position="4191"/>
    </location>
</feature>
<feature type="domain" description="DUF11" evidence="3">
    <location>
        <begin position="1573"/>
        <end position="1684"/>
    </location>
</feature>
<gene>
    <name evidence="4" type="ORF">SGQ83_18015</name>
</gene>
<feature type="domain" description="DUF11" evidence="3">
    <location>
        <begin position="4346"/>
        <end position="4459"/>
    </location>
</feature>
<dbReference type="Proteomes" id="UP001273350">
    <property type="component" value="Unassembled WGS sequence"/>
</dbReference>
<keyword evidence="2" id="KW-1133">Transmembrane helix</keyword>
<keyword evidence="5" id="KW-1185">Reference proteome</keyword>
<protein>
    <submittedName>
        <fullName evidence="4">Gliding motility-associated C-terminal domain-containing protein</fullName>
    </submittedName>
</protein>
<dbReference type="Pfam" id="PF13585">
    <property type="entry name" value="CHU_C"/>
    <property type="match status" value="1"/>
</dbReference>
<dbReference type="Pfam" id="PF01345">
    <property type="entry name" value="DUF11"/>
    <property type="match status" value="24"/>
</dbReference>
<dbReference type="Gene3D" id="2.60.40.10">
    <property type="entry name" value="Immunoglobulins"/>
    <property type="match status" value="15"/>
</dbReference>
<dbReference type="InterPro" id="IPR026341">
    <property type="entry name" value="T9SS_type_B"/>
</dbReference>
<name>A0ABU4RF74_9FLAO</name>
<feature type="transmembrane region" description="Helical" evidence="2">
    <location>
        <begin position="14"/>
        <end position="32"/>
    </location>
</feature>
<feature type="region of interest" description="Disordered" evidence="1">
    <location>
        <begin position="2322"/>
        <end position="2347"/>
    </location>
</feature>
<feature type="region of interest" description="Disordered" evidence="1">
    <location>
        <begin position="4445"/>
        <end position="4470"/>
    </location>
</feature>
<feature type="domain" description="DUF11" evidence="3">
    <location>
        <begin position="2624"/>
        <end position="2739"/>
    </location>
</feature>
<dbReference type="NCBIfam" id="TIGR04131">
    <property type="entry name" value="Bac_Flav_CTERM"/>
    <property type="match status" value="1"/>
</dbReference>
<sequence length="4685" mass="483594">MEQDYQTRLFGYRIIRKGIIFWSLILFFGNLISVKAQNCTVNAGVLNETICAIDPMMLQGNSPAPIIGTAKWTQIGGPSVTITSPNSPTTTVTGYTGGNTYVFRYSAICGDGVVAFQDKTVIVVPITVANAGANIASCPNSTGSIAISGNAPQNPGETGHWEITGANNAGVVMNFPTSATTTLTLPTTSCGVSTLTWVITGPEYSPGKFCSSSSSITVTNYGGVTPVSAGSDITLTNCYTTTQNVNLNGSFGGCGLNGQMGTWTFVSGPNTPIIGNPNSSSTNVSNLQEGTYVLRWTVVGPCASGSDEVTITVPAATQDVTVLPGGTERIYFCDPTINQVTLSAPAPLYAGETVLWTQIGGTTLPPGSIQSPASPTTLVTNISDAGDPYTFRYTLTNSNTGCVFTKDYVVEYKESTRTISVNGGEDLYGNCEQTQFTIPIVVTGTGYNRYRILDGPIGSPLGPFPTAPLQIGETSVTLPDLTVPGTYSLQFARTEDGNLPVGCDYGFDSIAVIVSAQATPSNAGSDVSLNCGMTAAPLEGVGTTAEGTSYWTQLSGPNEANIVDHTAQNTMATGLIPGTYEFQYITKGGGSRCPFSTDNVTVYVSSGILSTVSAGPDQGACINSQLTMNGSIPASGEYGIWSQVSGPDVIVFADSSNPTTMATGFLTAGGTNVLRWTIGYLHPGTSGCSTPISDDISVLTSVDMAGTVAMAGTDACYPTNTTTINLNANTPAVGEQGTWTVNPSAGVVFADNHDPQTAVTIPGDDFYKFIWTITLTGGSCGNSSDSVEVTVAENPATAGAGPDQSVCGTTVTMAATLSSGAVGVWSRVSGFGDYTISNVTDPNAVFTFESSGPYVFRWTVTAGSCSTASDDVRILLGVPPQVANAGPDQEICNGTSATMAGSSYNEFFEGGEWSLLAGAPNIPLIVDPMDPNTVINNLVEGKYVFRWKVTSTENFLCPISFDDVIIEVAAPASAGSDATYCDVSSVQLIGSENSTGTWTLTSGNPVGVTITQSPSNSYVANATVVPGNTYVFTYTTSTYSFTSGNTCPGNSDTVTVTVNSGASVQPDAGPDQTICTTDVGGIITLNGNTKPIDVATSEWEWVLQPGTSVANITDINDPGTQVTGLTVPGLYILKWVFKNSNGSPGGGGSCRDLSDIVRINVFQAPSQADAGPDDTVACQRTYTTNAVAPTAGIGRWSFAIPADDPSGGQAVIDSPNNPQTTLSNVTTLGTYILTWTVTNGPFTNPSTCQPSVDQVSVIFNDVPPSIANAGPDKELCAVTQTNLAAVPLTQGVGTWTQTLGTLANIASPNDPATLVFGLTTGVYEFTWTAATANNDGCSSSDTMRIEIYEQPINANAGPDQTLPQFAPVTLGATPPTVGQGQWVKVSGTSSVVFSDVTSPTTAVSGLDVGTTVFEWRVTNGPCAVATDQVSITIIANTDLELIKSVTPNNVNVGSEVTFIISVFNNPSTGGTVDATGVGVKDLLPDGYTIVPGSVSNGGVYNIGDSSISWSNLNVTLGALLDLTFKATVNATGNYVNSAEIVACNQFDIDSTPNNNIPTEDDQDDATISIQSADLSLQKSVVPTLVSIGDNVVFTVVVSNSGPNNATNVSVRDQLPVGYTYVSDTGAGAYNDATGIWTVGTLNNGNSATLTITATVKVTTVVNGYQNTAQVITSDQNDPDSTPNNNVPTEDDQDDATVTLQNADLELDKTVSPISTTAGGVVTFTLALTNNGPGNATGVEIKDYLPNGYTLVSGSVSNGGTYDAASSTLLWQNLSLANGGALNLTFDATVNATGTYVNTAEVTKSDLPDPDSTPNNNIPTEDDQDDATIVIESADLSLQKTVVPTIVSIGDNVVFTVVVTNSGPNNATNVSVRDQLPVGYTYVSDTGAGAYNDATGIWTVGNLNNGNSATLTITATVKTTTVVNGYQNIAQVITSDQNDPDSTPNNNVPTEDDQDDATVTLQVADLELAKTVSPISTTAGGVVTFTLALTNNGPGNATGVEIKDYLPNGYTLVAGSASNGGTYDAASSTLLWQNLSLTNGGALNLTFDATVNATGTYVNTAEVTKSDLPDPDSTPNNNIPTEDDQDDATVVIESADLSLQKTVVPTIVSIGDNVVFTVVVTNSGPNNATNVSVRDQLPVGYTYVSDTGAGAYNGATGIWTVGTLNNGNSATLTITATVKTTTVANGYQNTAQVITSDQNDPDSTPNNNVTTEDDQDDATVTLQNADLELEKTVAPTSVTVGGVVTFTLALTNKGPGNATGVDIKDYLPNGYTLVSGSVSNGGTYDAASSTLLWQNLSLANGGALNLTFDATANATGTYVNTAEVTKSDLPDPDSTPNNDDGDQSEDDESAATITILPNMVDLSLTKTVVNNTLTPLVGSQISFEIRVNNSSLNTATGVQVKDKIPTGYSYVLFSSTSGTYNDTTGVWDVGVVNPGTTEILLLTVNVNATGDYLNIAEVTACDQPDIDSTPNNGVTTEDDYDTAIVAPVSLAADLSLTKTIVGGNTTPLVGSQISFEVIVTNGGPQDATGVQVTDKLPTGYTYAISNTSAGTYDASSGVWDIGGLPKGESETLVITATVNATGDYLNIAEVTASDLPDPDSTPNNGIVTEDDYGSVTITPIATVADLSLTKTIVGGNTTPLVGSQISFEVIVTNDGPQDTTGVQVVDKLPTGYMYVSSTLSAGTYNPTNGLWNIGGLPNGQSQTLTITATVNATGDYLNIAEVTASSLPDPDSTPNNGNVTEDDYGSVTITPIATVADLSLTKTIVGGNTTPLVGSQISFEVIVTNGGPQDVTGVQVTDKLPTGYTYANATPSAGTYDATTGFWNIGGLPNGQSETLVITATVNAAGDYLNIAEVTASSLPDPDSTPNNGVVTEDDYGSVTIIPVAARADLSLAKTIVGGNTSPLFGSQVSFEIVVTNSGPQDATGVQVTESLPTGYTFASATPSAGTYNAGNGVWNVGGLPNGQSQTLTITATVNATGNYTNVAEVTASSLPDPDSTPNNGDITEDDYANVVVTPVSGVADLSLTKTIVGGNTTALVGSEVTFEVIVTNSGPQDVTGVQVGDKLPTGFTYTRSSISTGTYDATTGIWNVGGLINGKSETLTVSGTVNATGDYLNIAEVTASSLPDPDSTPNNGDATEDDYGSVTVTPTSLAADLSLTKTIVGGNTTALVGSEVTFEVIVTNSGPQDVTGVQVGDKLPTGFTYTRSSISTGTYDATTGIWNIGGLINGKSETLTVSGTVNATGDYLNIAEVTASSLPDPDSTPNNGDATEDDYGSVTVMPTSLAADLSLTKTIVGGNTTALVGSEVTFEVIVTNSGPQDVTGVQVGDKLPTGFTYTRSSISTGTYDATTGVWNVGGLINGKSETLTVSGTVNATGDYLNIAEVTASSLPDPDSTPNNGDATEDDYGSVTVTPISLAADLSLTKTIVGGNTTALVGSEVTFEVIVTNSGPQDVTGVQVGDKLPTGFTYTRSSISTGTYDATTGVWNVGGLINGKSETLTVSGTVNATGDYLNIAEVTASSLPDPDSTPNNGIVTEDDYGSVTVTPTSLAADLSLTKTIVGGNTTALVGSEVTFEVIVTNSGPQDVTGVQVTDKLPTGFTYTRSSISTGTYDATTGIWNVGGLINGKSETLTVSGTVNATGDYLNIAEVTASSLPDPDSTPNNGVTTEDDYGSVTVTPTNLAADLSLTKTIVGGNTTALVGSEVTFEVIVTNSGPQDVTGVQVGDKLPTGFTYTRSSISTGTYDATTGIWNVGGLINGKSETLTVSGTVNATGDYLNIAEVTASSLPDPDSTPNNGDATEDDYGSVTVTPTSLAADLSLTKTIVGGNTTALVGSEVTFEVIVTNSGPQDVTGVQVGDKLPAGFTYTRSSISTGTYDATTGVWNVGGLINGKSETLTVSGTVNATGDYLNIAEVTASSLPDPDSTPNNGIATEDDYGSVTVTPTSLAADLALTKTLIGGNTSPAYGTSVTFQITVNNKGPQGAGKVQVTDKLPSGYTYVVFSSTAGVYNEVTGIWDVGAIANGASETLLITAIVNTTGDYRNTAEVFSSDLPDPNSTPNNGVVTEDDISSVILTPVNTIADLSLEKLVVDDMLTPLVGSQITFQITLMNSGPNIATGVEVKDLLPAGYTFVFYNASSGSYNRTTGIWNPGIVLPNSSQTLLINVLVNAPTGTVDEYLNITEVTAADDFDPDSTPNNGITTEDDYDSISVTPIIVMADLSIEKTIIGNQKPNVGDIVTFQVKVKNDGPGNAIGVEVKDLLPSGFAYMMHSATSGTYTFADGRWNVGSILNGNEQILLINATVKPATGAANEYLNITEVTASALPDPDSTPNNGVTTEDDYDSILVDVQLANLSLEKMVSNVKANVNEVVTFTVQVNNAGPVVATGVAVEDLLPIGYSNITNITGGGIYSGFRITWSNLQIPLSGLTLTFQATVETPNGLKDSDYVNTAQVTASDQFDPNSTPDNDDGDQSEDDEDNAFIESPKTDIAIIKTVDATDPPIDALINFTITADNIGSLKATNLEVQDILPTGYQFVSSSTSSGTFDAGTGIWKIPAVDVNSVQTLTLKVKVRDVKDYLNTAKLVALDQIDTNASNNQSSATIEPACLKIHNEFSPNDDGVNDVFYIDCIANYPNNVLEIYNRWGNLIYTQQGYKNTWDGTADGSSKLLPVGTYFYILDLGDGTPKTSGWLYLKR</sequence>
<feature type="region of interest" description="Disordered" evidence="1">
    <location>
        <begin position="1670"/>
        <end position="1693"/>
    </location>
</feature>
<feature type="compositionally biased region" description="Polar residues" evidence="1">
    <location>
        <begin position="1670"/>
        <end position="1687"/>
    </location>
</feature>
<feature type="domain" description="DUF11" evidence="3">
    <location>
        <begin position="1964"/>
        <end position="2076"/>
    </location>
</feature>
<feature type="compositionally biased region" description="Polar residues" evidence="1">
    <location>
        <begin position="1933"/>
        <end position="1948"/>
    </location>
</feature>
<keyword evidence="2" id="KW-0812">Transmembrane</keyword>
<feature type="compositionally biased region" description="Acidic residues" evidence="1">
    <location>
        <begin position="4457"/>
        <end position="4470"/>
    </location>
</feature>
<feature type="domain" description="DUF11" evidence="3">
    <location>
        <begin position="2360"/>
        <end position="2472"/>
    </location>
</feature>
<dbReference type="EMBL" id="JAWXVI010000009">
    <property type="protein sequence ID" value="MDX6191255.1"/>
    <property type="molecule type" value="Genomic_DNA"/>
</dbReference>
<feature type="region of interest" description="Disordered" evidence="1">
    <location>
        <begin position="1802"/>
        <end position="1822"/>
    </location>
</feature>
<feature type="domain" description="DUF11" evidence="3">
    <location>
        <begin position="3020"/>
        <end position="3135"/>
    </location>
</feature>
<feature type="domain" description="DUF11" evidence="3">
    <location>
        <begin position="1834"/>
        <end position="1945"/>
    </location>
</feature>
<feature type="domain" description="DUF11" evidence="3">
    <location>
        <begin position="3680"/>
        <end position="3795"/>
    </location>
</feature>
<feature type="compositionally biased region" description="Acidic residues" evidence="1">
    <location>
        <begin position="2338"/>
        <end position="2347"/>
    </location>
</feature>
<feature type="domain" description="DUF11" evidence="3">
    <location>
        <begin position="3284"/>
        <end position="3399"/>
    </location>
</feature>
<dbReference type="Pfam" id="PF22352">
    <property type="entry name" value="K319L-like_PKD"/>
    <property type="match status" value="1"/>
</dbReference>
<feature type="domain" description="DUF11" evidence="3">
    <location>
        <begin position="2888"/>
        <end position="3002"/>
    </location>
</feature>
<dbReference type="PANTHER" id="PTHR34819">
    <property type="entry name" value="LARGE CYSTEINE-RICH PERIPLASMIC PROTEIN OMCB"/>
    <property type="match status" value="1"/>
</dbReference>
<evidence type="ECO:0000256" key="2">
    <source>
        <dbReference type="SAM" id="Phobius"/>
    </source>
</evidence>
<feature type="domain" description="DUF11" evidence="3">
    <location>
        <begin position="2492"/>
        <end position="2604"/>
    </location>
</feature>
<dbReference type="PANTHER" id="PTHR34819:SF3">
    <property type="entry name" value="CELL SURFACE PROTEIN"/>
    <property type="match status" value="1"/>
</dbReference>
<reference evidence="4 5" key="1">
    <citation type="submission" date="2023-11" db="EMBL/GenBank/DDBJ databases">
        <title>Unpublished Manusciprt.</title>
        <authorList>
            <person name="Saticioglu I.B."/>
            <person name="Ay H."/>
            <person name="Ajmi N."/>
            <person name="Altun S."/>
            <person name="Duman M."/>
        </authorList>
    </citation>
    <scope>NUCLEOTIDE SEQUENCE [LARGE SCALE GENOMIC DNA]</scope>
    <source>
        <strain evidence="4 5">Fl-318</strain>
    </source>
</reference>
<feature type="domain" description="DUF11" evidence="3">
    <location>
        <begin position="3416"/>
        <end position="3528"/>
    </location>
</feature>
<feature type="domain" description="DUF11" evidence="3">
    <location>
        <begin position="4212"/>
        <end position="4327"/>
    </location>
</feature>
<feature type="domain" description="DUF11" evidence="3">
    <location>
        <begin position="2756"/>
        <end position="2870"/>
    </location>
</feature>
<organism evidence="4 5">
    <name type="scientific">Flavobacterium cupriresistens</name>
    <dbReference type="NCBI Taxonomy" id="2893885"/>
    <lineage>
        <taxon>Bacteria</taxon>
        <taxon>Pseudomonadati</taxon>
        <taxon>Bacteroidota</taxon>
        <taxon>Flavobacteriia</taxon>
        <taxon>Flavobacteriales</taxon>
        <taxon>Flavobacteriaceae</taxon>
        <taxon>Flavobacterium</taxon>
    </lineage>
</organism>
<feature type="domain" description="DUF11" evidence="3">
    <location>
        <begin position="4479"/>
        <end position="4593"/>
    </location>
</feature>
<feature type="domain" description="DUF11" evidence="3">
    <location>
        <begin position="3944"/>
        <end position="4058"/>
    </location>
</feature>